<dbReference type="GO" id="GO:0005886">
    <property type="term" value="C:plasma membrane"/>
    <property type="evidence" value="ECO:0007669"/>
    <property type="project" value="UniProtKB-SubCell"/>
</dbReference>
<dbReference type="EMBL" id="AJWZ01001503">
    <property type="protein sequence ID" value="EKC73583.1"/>
    <property type="molecule type" value="Genomic_DNA"/>
</dbReference>
<feature type="transmembrane region" description="Helical" evidence="7">
    <location>
        <begin position="21"/>
        <end position="42"/>
    </location>
</feature>
<name>K1TUX3_9ZZZZ</name>
<protein>
    <submittedName>
        <fullName evidence="9">Binding-protein-dependent transport system inner membrane component</fullName>
    </submittedName>
</protein>
<evidence type="ECO:0000256" key="7">
    <source>
        <dbReference type="SAM" id="Phobius"/>
    </source>
</evidence>
<feature type="transmembrane region" description="Helical" evidence="7">
    <location>
        <begin position="81"/>
        <end position="107"/>
    </location>
</feature>
<feature type="transmembrane region" description="Helical" evidence="7">
    <location>
        <begin position="119"/>
        <end position="138"/>
    </location>
</feature>
<dbReference type="InterPro" id="IPR035906">
    <property type="entry name" value="MetI-like_sf"/>
</dbReference>
<keyword evidence="4 7" id="KW-0812">Transmembrane</keyword>
<dbReference type="AlphaFoldDB" id="K1TUX3"/>
<proteinExistence type="predicted"/>
<evidence type="ECO:0000256" key="6">
    <source>
        <dbReference type="ARBA" id="ARBA00023136"/>
    </source>
</evidence>
<feature type="non-terminal residue" evidence="9">
    <location>
        <position position="280"/>
    </location>
</feature>
<comment type="subcellular location">
    <subcellularLocation>
        <location evidence="1">Cell membrane</location>
        <topology evidence="1">Multi-pass membrane protein</topology>
    </subcellularLocation>
</comment>
<dbReference type="Pfam" id="PF00528">
    <property type="entry name" value="BPD_transp_1"/>
    <property type="match status" value="1"/>
</dbReference>
<evidence type="ECO:0000313" key="9">
    <source>
        <dbReference type="EMBL" id="EKC73583.1"/>
    </source>
</evidence>
<dbReference type="GO" id="GO:0055085">
    <property type="term" value="P:transmembrane transport"/>
    <property type="evidence" value="ECO:0007669"/>
    <property type="project" value="InterPro"/>
</dbReference>
<dbReference type="PANTHER" id="PTHR43744:SF9">
    <property type="entry name" value="POLYGALACTURONAN_RHAMNOGALACTURONAN TRANSPORT SYSTEM PERMEASE PROTEIN YTCP"/>
    <property type="match status" value="1"/>
</dbReference>
<feature type="transmembrane region" description="Helical" evidence="7">
    <location>
        <begin position="144"/>
        <end position="163"/>
    </location>
</feature>
<sequence>MNGINSKDRFSFAKGYRARTIFLIFDILLLGILMCMMVLPLLKVIVDSIDPTSYGVRLWPRKIDFSAYEMILTTSSLYRPFLVSVLTTVVGTVTGLFIITMGAYVLIQKDMPGHVLMGRMVLFTMMFSGGMIPTYLTIKNLGLMNNMLAVIIPCSVSAYNTILMRSFFASIPNELFESATIDGCSPFGCFWRIMLPLSKPALASVGLFIAVGLWNEYMHFILYITDPNWQNFQVKVRSLILEDGLSGTAITLSADMLKSATVVVVVLPFLFIYPFIQKYF</sequence>
<evidence type="ECO:0000256" key="1">
    <source>
        <dbReference type="ARBA" id="ARBA00004651"/>
    </source>
</evidence>
<feature type="transmembrane region" description="Helical" evidence="7">
    <location>
        <begin position="256"/>
        <end position="276"/>
    </location>
</feature>
<dbReference type="CDD" id="cd06261">
    <property type="entry name" value="TM_PBP2"/>
    <property type="match status" value="1"/>
</dbReference>
<keyword evidence="6 7" id="KW-0472">Membrane</keyword>
<accession>K1TUX3</accession>
<evidence type="ECO:0000259" key="8">
    <source>
        <dbReference type="PROSITE" id="PS50928"/>
    </source>
</evidence>
<dbReference type="PANTHER" id="PTHR43744">
    <property type="entry name" value="ABC TRANSPORTER PERMEASE PROTEIN MG189-RELATED-RELATED"/>
    <property type="match status" value="1"/>
</dbReference>
<organism evidence="9">
    <name type="scientific">human gut metagenome</name>
    <dbReference type="NCBI Taxonomy" id="408170"/>
    <lineage>
        <taxon>unclassified sequences</taxon>
        <taxon>metagenomes</taxon>
        <taxon>organismal metagenomes</taxon>
    </lineage>
</organism>
<evidence type="ECO:0000256" key="4">
    <source>
        <dbReference type="ARBA" id="ARBA00022692"/>
    </source>
</evidence>
<evidence type="ECO:0000256" key="5">
    <source>
        <dbReference type="ARBA" id="ARBA00022989"/>
    </source>
</evidence>
<gene>
    <name evidence="9" type="ORF">OBE_02312</name>
</gene>
<feature type="domain" description="ABC transmembrane type-1" evidence="8">
    <location>
        <begin position="77"/>
        <end position="273"/>
    </location>
</feature>
<keyword evidence="3" id="KW-1003">Cell membrane</keyword>
<reference evidence="9" key="1">
    <citation type="journal article" date="2013" name="Environ. Microbiol.">
        <title>Microbiota from the distal guts of lean and obese adolescents exhibit partial functional redundancy besides clear differences in community structure.</title>
        <authorList>
            <person name="Ferrer M."/>
            <person name="Ruiz A."/>
            <person name="Lanza F."/>
            <person name="Haange S.B."/>
            <person name="Oberbach A."/>
            <person name="Till H."/>
            <person name="Bargiela R."/>
            <person name="Campoy C."/>
            <person name="Segura M.T."/>
            <person name="Richter M."/>
            <person name="von Bergen M."/>
            <person name="Seifert J."/>
            <person name="Suarez A."/>
        </authorList>
    </citation>
    <scope>NUCLEOTIDE SEQUENCE</scope>
</reference>
<dbReference type="InterPro" id="IPR000515">
    <property type="entry name" value="MetI-like"/>
</dbReference>
<evidence type="ECO:0000256" key="2">
    <source>
        <dbReference type="ARBA" id="ARBA00022448"/>
    </source>
</evidence>
<evidence type="ECO:0000256" key="3">
    <source>
        <dbReference type="ARBA" id="ARBA00022475"/>
    </source>
</evidence>
<keyword evidence="2" id="KW-0813">Transport</keyword>
<comment type="caution">
    <text evidence="9">The sequence shown here is derived from an EMBL/GenBank/DDBJ whole genome shotgun (WGS) entry which is preliminary data.</text>
</comment>
<feature type="transmembrane region" description="Helical" evidence="7">
    <location>
        <begin position="201"/>
        <end position="224"/>
    </location>
</feature>
<dbReference type="SUPFAM" id="SSF161098">
    <property type="entry name" value="MetI-like"/>
    <property type="match status" value="1"/>
</dbReference>
<dbReference type="Gene3D" id="1.10.3720.10">
    <property type="entry name" value="MetI-like"/>
    <property type="match status" value="1"/>
</dbReference>
<dbReference type="PROSITE" id="PS50928">
    <property type="entry name" value="ABC_TM1"/>
    <property type="match status" value="1"/>
</dbReference>
<keyword evidence="5 7" id="KW-1133">Transmembrane helix</keyword>